<proteinExistence type="predicted"/>
<comment type="caution">
    <text evidence="1">The sequence shown here is derived from an EMBL/GenBank/DDBJ whole genome shotgun (WGS) entry which is preliminary data.</text>
</comment>
<dbReference type="Proteomes" id="UP001521150">
    <property type="component" value="Unassembled WGS sequence"/>
</dbReference>
<evidence type="ECO:0000313" key="2">
    <source>
        <dbReference type="Proteomes" id="UP001521150"/>
    </source>
</evidence>
<dbReference type="EMBL" id="JAJVCN010000003">
    <property type="protein sequence ID" value="MCE7007899.1"/>
    <property type="molecule type" value="Genomic_DNA"/>
</dbReference>
<evidence type="ECO:0000313" key="1">
    <source>
        <dbReference type="EMBL" id="MCE7007899.1"/>
    </source>
</evidence>
<dbReference type="RefSeq" id="WP_233729454.1">
    <property type="nucleotide sequence ID" value="NZ_JAJVCN010000003.1"/>
</dbReference>
<protein>
    <submittedName>
        <fullName evidence="1">Uncharacterized protein</fullName>
    </submittedName>
</protein>
<reference evidence="1 2" key="1">
    <citation type="submission" date="2021-12" db="EMBL/GenBank/DDBJ databases">
        <title>Genome sequence of Kibdelosporangium philippinense ATCC 49844.</title>
        <authorList>
            <person name="Fedorov E.A."/>
            <person name="Omeragic M."/>
            <person name="Shalygina K.F."/>
            <person name="Maclea K.S."/>
        </authorList>
    </citation>
    <scope>NUCLEOTIDE SEQUENCE [LARGE SCALE GENOMIC DNA]</scope>
    <source>
        <strain evidence="1 2">ATCC 49844</strain>
    </source>
</reference>
<gene>
    <name evidence="1" type="ORF">LWC34_34520</name>
</gene>
<sequence length="105" mass="11740">MEPPELQASPQWQRTGHDRFPVAAAVDGKWWVMRMNIFPDHSRWTLFIDGVARYDIDSTPPTWGNPADPAAPKLDNADEVLEPVKNLVTYGSEVGQPCDNPFCCG</sequence>
<keyword evidence="2" id="KW-1185">Reference proteome</keyword>
<organism evidence="1 2">
    <name type="scientific">Kibdelosporangium philippinense</name>
    <dbReference type="NCBI Taxonomy" id="211113"/>
    <lineage>
        <taxon>Bacteria</taxon>
        <taxon>Bacillati</taxon>
        <taxon>Actinomycetota</taxon>
        <taxon>Actinomycetes</taxon>
        <taxon>Pseudonocardiales</taxon>
        <taxon>Pseudonocardiaceae</taxon>
        <taxon>Kibdelosporangium</taxon>
    </lineage>
</organism>
<name>A0ABS8ZKC9_9PSEU</name>
<accession>A0ABS8ZKC9</accession>